<reference evidence="2 3" key="1">
    <citation type="submission" date="2019-01" db="EMBL/GenBank/DDBJ databases">
        <title>Sequencing of cultivated peanut Arachis hypogaea provides insights into genome evolution and oil improvement.</title>
        <authorList>
            <person name="Chen X."/>
        </authorList>
    </citation>
    <scope>NUCLEOTIDE SEQUENCE [LARGE SCALE GENOMIC DNA]</scope>
    <source>
        <strain evidence="3">cv. Fuhuasheng</strain>
        <tissue evidence="2">Leaves</tissue>
    </source>
</reference>
<dbReference type="InterPro" id="IPR019557">
    <property type="entry name" value="AminoTfrase-like_pln_mobile"/>
</dbReference>
<dbReference type="InterPro" id="IPR044824">
    <property type="entry name" value="MAIN-like"/>
</dbReference>
<dbReference type="GO" id="GO:0010073">
    <property type="term" value="P:meristem maintenance"/>
    <property type="evidence" value="ECO:0007669"/>
    <property type="project" value="InterPro"/>
</dbReference>
<dbReference type="PANTHER" id="PTHR46033:SF8">
    <property type="entry name" value="PROTEIN MAINTENANCE OF MERISTEMS-LIKE"/>
    <property type="match status" value="1"/>
</dbReference>
<proteinExistence type="predicted"/>
<gene>
    <name evidence="2" type="ORF">Ahy_B03g062517</name>
</gene>
<dbReference type="EMBL" id="SDMP01000013">
    <property type="protein sequence ID" value="RYR17842.1"/>
    <property type="molecule type" value="Genomic_DNA"/>
</dbReference>
<accession>A0A444ZUW7</accession>
<keyword evidence="3" id="KW-1185">Reference proteome</keyword>
<comment type="caution">
    <text evidence="2">The sequence shown here is derived from an EMBL/GenBank/DDBJ whole genome shotgun (WGS) entry which is preliminary data.</text>
</comment>
<evidence type="ECO:0000259" key="1">
    <source>
        <dbReference type="Pfam" id="PF10536"/>
    </source>
</evidence>
<sequence>MTWTPNMKLSCRFTGGQAATTVGGREVDFYWVRMTWVKDRVAHTPDRTIPDTLCQYVRCYLMMLIGVFLFTDKSATLVPLRWLPLLEDFDRCSWLSWESALLCRTYYSLCIAASCDVTDIVGCMPLLVWWIYHRFLSFSLVGYDVVRFPLVSRYAYIGR</sequence>
<evidence type="ECO:0000313" key="3">
    <source>
        <dbReference type="Proteomes" id="UP000289738"/>
    </source>
</evidence>
<feature type="domain" description="Aminotransferase-like plant mobile" evidence="1">
    <location>
        <begin position="33"/>
        <end position="136"/>
    </location>
</feature>
<name>A0A444ZUW7_ARAHY</name>
<evidence type="ECO:0000313" key="2">
    <source>
        <dbReference type="EMBL" id="RYR17842.1"/>
    </source>
</evidence>
<organism evidence="2 3">
    <name type="scientific">Arachis hypogaea</name>
    <name type="common">Peanut</name>
    <dbReference type="NCBI Taxonomy" id="3818"/>
    <lineage>
        <taxon>Eukaryota</taxon>
        <taxon>Viridiplantae</taxon>
        <taxon>Streptophyta</taxon>
        <taxon>Embryophyta</taxon>
        <taxon>Tracheophyta</taxon>
        <taxon>Spermatophyta</taxon>
        <taxon>Magnoliopsida</taxon>
        <taxon>eudicotyledons</taxon>
        <taxon>Gunneridae</taxon>
        <taxon>Pentapetalae</taxon>
        <taxon>rosids</taxon>
        <taxon>fabids</taxon>
        <taxon>Fabales</taxon>
        <taxon>Fabaceae</taxon>
        <taxon>Papilionoideae</taxon>
        <taxon>50 kb inversion clade</taxon>
        <taxon>dalbergioids sensu lato</taxon>
        <taxon>Dalbergieae</taxon>
        <taxon>Pterocarpus clade</taxon>
        <taxon>Arachis</taxon>
    </lineage>
</organism>
<dbReference type="Proteomes" id="UP000289738">
    <property type="component" value="Chromosome B03"/>
</dbReference>
<dbReference type="PANTHER" id="PTHR46033">
    <property type="entry name" value="PROTEIN MAIN-LIKE 2"/>
    <property type="match status" value="1"/>
</dbReference>
<dbReference type="Pfam" id="PF10536">
    <property type="entry name" value="PMD"/>
    <property type="match status" value="1"/>
</dbReference>
<dbReference type="AlphaFoldDB" id="A0A444ZUW7"/>
<protein>
    <recommendedName>
        <fullName evidence="1">Aminotransferase-like plant mobile domain-containing protein</fullName>
    </recommendedName>
</protein>